<dbReference type="AlphaFoldDB" id="A0A1D3TX62"/>
<dbReference type="RefSeq" id="WP_091236043.1">
    <property type="nucleotide sequence ID" value="NZ_FMKA01000027.1"/>
</dbReference>
<keyword evidence="1" id="KW-0805">Transcription regulation</keyword>
<dbReference type="PANTHER" id="PTHR43280">
    <property type="entry name" value="ARAC-FAMILY TRANSCRIPTIONAL REGULATOR"/>
    <property type="match status" value="1"/>
</dbReference>
<keyword evidence="2 5" id="KW-0238">DNA-binding</keyword>
<dbReference type="GO" id="GO:0043565">
    <property type="term" value="F:sequence-specific DNA binding"/>
    <property type="evidence" value="ECO:0007669"/>
    <property type="project" value="InterPro"/>
</dbReference>
<dbReference type="PROSITE" id="PS01124">
    <property type="entry name" value="HTH_ARAC_FAMILY_2"/>
    <property type="match status" value="1"/>
</dbReference>
<dbReference type="PROSITE" id="PS00041">
    <property type="entry name" value="HTH_ARAC_FAMILY_1"/>
    <property type="match status" value="1"/>
</dbReference>
<dbReference type="PRINTS" id="PR00032">
    <property type="entry name" value="HTHARAC"/>
</dbReference>
<dbReference type="InterPro" id="IPR018060">
    <property type="entry name" value="HTH_AraC"/>
</dbReference>
<dbReference type="EMBL" id="FMKA01000027">
    <property type="protein sequence ID" value="SCP98860.1"/>
    <property type="molecule type" value="Genomic_DNA"/>
</dbReference>
<keyword evidence="6" id="KW-1185">Reference proteome</keyword>
<evidence type="ECO:0000313" key="6">
    <source>
        <dbReference type="Proteomes" id="UP000199315"/>
    </source>
</evidence>
<dbReference type="STRING" id="1619234.SAMN05421730_102732"/>
<feature type="domain" description="HTH araC/xylS-type" evidence="4">
    <location>
        <begin position="303"/>
        <end position="401"/>
    </location>
</feature>
<dbReference type="OrthoDB" id="2032459at2"/>
<dbReference type="SMART" id="SM00342">
    <property type="entry name" value="HTH_ARAC"/>
    <property type="match status" value="1"/>
</dbReference>
<reference evidence="5 6" key="1">
    <citation type="submission" date="2016-09" db="EMBL/GenBank/DDBJ databases">
        <authorList>
            <person name="Capua I."/>
            <person name="De Benedictis P."/>
            <person name="Joannis T."/>
            <person name="Lombin L.H."/>
            <person name="Cattoli G."/>
        </authorList>
    </citation>
    <scope>NUCLEOTIDE SEQUENCE [LARGE SCALE GENOMIC DNA]</scope>
    <source>
        <strain evidence="5 6">GluBS11</strain>
    </source>
</reference>
<dbReference type="GO" id="GO:0003700">
    <property type="term" value="F:DNA-binding transcription factor activity"/>
    <property type="evidence" value="ECO:0007669"/>
    <property type="project" value="InterPro"/>
</dbReference>
<name>A0A1D3TX62_9FIRM</name>
<dbReference type="Gene3D" id="1.10.10.60">
    <property type="entry name" value="Homeodomain-like"/>
    <property type="match status" value="2"/>
</dbReference>
<proteinExistence type="predicted"/>
<evidence type="ECO:0000256" key="1">
    <source>
        <dbReference type="ARBA" id="ARBA00023015"/>
    </source>
</evidence>
<dbReference type="PANTHER" id="PTHR43280:SF10">
    <property type="entry name" value="REGULATORY PROTEIN POCR"/>
    <property type="match status" value="1"/>
</dbReference>
<dbReference type="InterPro" id="IPR018062">
    <property type="entry name" value="HTH_AraC-typ_CS"/>
</dbReference>
<dbReference type="InterPro" id="IPR009057">
    <property type="entry name" value="Homeodomain-like_sf"/>
</dbReference>
<dbReference type="InterPro" id="IPR020449">
    <property type="entry name" value="Tscrpt_reg_AraC-type_HTH"/>
</dbReference>
<evidence type="ECO:0000256" key="3">
    <source>
        <dbReference type="ARBA" id="ARBA00023163"/>
    </source>
</evidence>
<dbReference type="Pfam" id="PF12833">
    <property type="entry name" value="HTH_18"/>
    <property type="match status" value="1"/>
</dbReference>
<keyword evidence="3" id="KW-0804">Transcription</keyword>
<evidence type="ECO:0000256" key="2">
    <source>
        <dbReference type="ARBA" id="ARBA00023125"/>
    </source>
</evidence>
<dbReference type="SUPFAM" id="SSF46689">
    <property type="entry name" value="Homeodomain-like"/>
    <property type="match status" value="2"/>
</dbReference>
<protein>
    <submittedName>
        <fullName evidence="5">AraC-type DNA-binding protein</fullName>
    </submittedName>
</protein>
<gene>
    <name evidence="5" type="ORF">SAMN05421730_102732</name>
</gene>
<accession>A0A1D3TX62</accession>
<evidence type="ECO:0000259" key="4">
    <source>
        <dbReference type="PROSITE" id="PS01124"/>
    </source>
</evidence>
<organism evidence="5 6">
    <name type="scientific">Anaerobium acetethylicum</name>
    <dbReference type="NCBI Taxonomy" id="1619234"/>
    <lineage>
        <taxon>Bacteria</taxon>
        <taxon>Bacillati</taxon>
        <taxon>Bacillota</taxon>
        <taxon>Clostridia</taxon>
        <taxon>Lachnospirales</taxon>
        <taxon>Lachnospiraceae</taxon>
        <taxon>Anaerobium</taxon>
    </lineage>
</organism>
<sequence length="409" mass="46432">MRDYNTMLFLQEAQEMLLVATKLYSWQLDGRFNLQNTNHPDGQFFYDLFKISSCSDHIQTHFSTLDTPIIIADTLGFTWIVAGKKEDDTISEYHLLGPFFTVEASERYMMRLCSKIHVSSELVQQMQGQLKKIPSIPITVSLTYAVMLQYYAVGGSINTGEITYVNTAIATNKEDQWVTNVQHNSWEAELNLFEGIKNGTLDLEGMSLTSTFSSGTIGALCPGNPLRQVKDEVIVLIIIATRAAILGGVSPEGGYSIADYYFQRVEACDTVGTVQNCAYEILQTVMQRVRMCKKRSHHPAIVNGCMEYIETNLFEKINLDHMAKELGYASYYLSKRFKEETGTSIKDYIKEEKMKRAKLLLTRTDIAVNEVSERLAFSSPSYFCSIFKQYTGMLPSEYQNLSQIERNKL</sequence>
<dbReference type="Proteomes" id="UP000199315">
    <property type="component" value="Unassembled WGS sequence"/>
</dbReference>
<evidence type="ECO:0000313" key="5">
    <source>
        <dbReference type="EMBL" id="SCP98860.1"/>
    </source>
</evidence>